<accession>A0A1V9X7C6</accession>
<organism evidence="3 4">
    <name type="scientific">Tropilaelaps mercedesae</name>
    <dbReference type="NCBI Taxonomy" id="418985"/>
    <lineage>
        <taxon>Eukaryota</taxon>
        <taxon>Metazoa</taxon>
        <taxon>Ecdysozoa</taxon>
        <taxon>Arthropoda</taxon>
        <taxon>Chelicerata</taxon>
        <taxon>Arachnida</taxon>
        <taxon>Acari</taxon>
        <taxon>Parasitiformes</taxon>
        <taxon>Mesostigmata</taxon>
        <taxon>Gamasina</taxon>
        <taxon>Dermanyssoidea</taxon>
        <taxon>Laelapidae</taxon>
        <taxon>Tropilaelaps</taxon>
    </lineage>
</organism>
<dbReference type="InParanoid" id="A0A1V9X7C6"/>
<feature type="region of interest" description="Disordered" evidence="1">
    <location>
        <begin position="282"/>
        <end position="310"/>
    </location>
</feature>
<dbReference type="OrthoDB" id="543859at2759"/>
<keyword evidence="2" id="KW-0812">Transmembrane</keyword>
<evidence type="ECO:0000313" key="3">
    <source>
        <dbReference type="EMBL" id="OQR69318.1"/>
    </source>
</evidence>
<dbReference type="EMBL" id="MNPL01021480">
    <property type="protein sequence ID" value="OQR69318.1"/>
    <property type="molecule type" value="Genomic_DNA"/>
</dbReference>
<keyword evidence="2" id="KW-0472">Membrane</keyword>
<dbReference type="PANTHER" id="PTHR20992:SF9">
    <property type="entry name" value="AT15442P-RELATED"/>
    <property type="match status" value="1"/>
</dbReference>
<evidence type="ECO:0000256" key="1">
    <source>
        <dbReference type="SAM" id="MobiDB-lite"/>
    </source>
</evidence>
<protein>
    <submittedName>
        <fullName evidence="3">Laminin subunit beta-2-like</fullName>
    </submittedName>
</protein>
<keyword evidence="4" id="KW-1185">Reference proteome</keyword>
<feature type="transmembrane region" description="Helical" evidence="2">
    <location>
        <begin position="54"/>
        <end position="79"/>
    </location>
</feature>
<dbReference type="InterPro" id="IPR005240">
    <property type="entry name" value="DUF389"/>
</dbReference>
<dbReference type="STRING" id="418985.A0A1V9X7C6"/>
<dbReference type="AlphaFoldDB" id="A0A1V9X7C6"/>
<comment type="caution">
    <text evidence="3">The sequence shown here is derived from an EMBL/GenBank/DDBJ whole genome shotgun (WGS) entry which is preliminary data.</text>
</comment>
<dbReference type="Proteomes" id="UP000192247">
    <property type="component" value="Unassembled WGS sequence"/>
</dbReference>
<dbReference type="PANTHER" id="PTHR20992">
    <property type="entry name" value="AT15442P-RELATED"/>
    <property type="match status" value="1"/>
</dbReference>
<evidence type="ECO:0000256" key="2">
    <source>
        <dbReference type="SAM" id="Phobius"/>
    </source>
</evidence>
<evidence type="ECO:0000313" key="4">
    <source>
        <dbReference type="Proteomes" id="UP000192247"/>
    </source>
</evidence>
<sequence>MKVFKASTQTKIAIPILIPGTNETVMRTTYPAYVAHEGFQAYYFDNANMHKECAVMAINSFCLTLVNILCIIIAGSLFLKIKEIAPEKSLPDTDRFWKHDIKVAREYNRRNTTVGSAGDMAQTVLSEWATVAGIDPRVMQSDEPKARISQLQTLQDILMDAEDDEVFQTVTSKVGNLSGADPIRRFSRAVLPQMSRSSTGEVVYPSTGTYERRPSCLVGNMLQDYERRFSRFDNACYTNSDFSPRSADPAIPSHLQNRRRSSVARSINFSYWPGQVALQRPLSEGDDRGRLSTSRGVPTVREEEDIYSHI</sequence>
<proteinExistence type="predicted"/>
<keyword evidence="2" id="KW-1133">Transmembrane helix</keyword>
<gene>
    <name evidence="3" type="ORF">BIW11_01870</name>
</gene>
<name>A0A1V9X7C6_9ACAR</name>
<reference evidence="3 4" key="1">
    <citation type="journal article" date="2017" name="Gigascience">
        <title>Draft genome of the honey bee ectoparasitic mite, Tropilaelaps mercedesae, is shaped by the parasitic life history.</title>
        <authorList>
            <person name="Dong X."/>
            <person name="Armstrong S.D."/>
            <person name="Xia D."/>
            <person name="Makepeace B.L."/>
            <person name="Darby A.C."/>
            <person name="Kadowaki T."/>
        </authorList>
    </citation>
    <scope>NUCLEOTIDE SEQUENCE [LARGE SCALE GENOMIC DNA]</scope>
    <source>
        <strain evidence="3">Wuxi-XJTLU</strain>
    </source>
</reference>